<dbReference type="EMBL" id="KN824360">
    <property type="protein sequence ID" value="KIM22236.1"/>
    <property type="molecule type" value="Genomic_DNA"/>
</dbReference>
<proteinExistence type="predicted"/>
<dbReference type="Gene3D" id="3.40.1090.10">
    <property type="entry name" value="Cytosolic phospholipase A2 catalytic domain"/>
    <property type="match status" value="1"/>
</dbReference>
<accession>A0A0C3ASJ0</accession>
<reference evidence="2 3" key="1">
    <citation type="submission" date="2014-04" db="EMBL/GenBank/DDBJ databases">
        <authorList>
            <consortium name="DOE Joint Genome Institute"/>
            <person name="Kuo A."/>
            <person name="Zuccaro A."/>
            <person name="Kohler A."/>
            <person name="Nagy L.G."/>
            <person name="Floudas D."/>
            <person name="Copeland A."/>
            <person name="Barry K.W."/>
            <person name="Cichocki N."/>
            <person name="Veneault-Fourrey C."/>
            <person name="LaButti K."/>
            <person name="Lindquist E.A."/>
            <person name="Lipzen A."/>
            <person name="Lundell T."/>
            <person name="Morin E."/>
            <person name="Murat C."/>
            <person name="Sun H."/>
            <person name="Tunlid A."/>
            <person name="Henrissat B."/>
            <person name="Grigoriev I.V."/>
            <person name="Hibbett D.S."/>
            <person name="Martin F."/>
            <person name="Nordberg H.P."/>
            <person name="Cantor M.N."/>
            <person name="Hua S.X."/>
        </authorList>
    </citation>
    <scope>NUCLEOTIDE SEQUENCE [LARGE SCALE GENOMIC DNA]</scope>
    <source>
        <strain evidence="2 3">MAFF 305830</strain>
    </source>
</reference>
<dbReference type="Proteomes" id="UP000054097">
    <property type="component" value="Unassembled WGS sequence"/>
</dbReference>
<name>A0A0C3ASJ0_SERVB</name>
<feature type="domain" description="NB-ARC" evidence="1">
    <location>
        <begin position="296"/>
        <end position="440"/>
    </location>
</feature>
<dbReference type="InterPro" id="IPR011990">
    <property type="entry name" value="TPR-like_helical_dom_sf"/>
</dbReference>
<dbReference type="Pfam" id="PF13374">
    <property type="entry name" value="TPR_10"/>
    <property type="match status" value="2"/>
</dbReference>
<dbReference type="PANTHER" id="PTHR46082:SF6">
    <property type="entry name" value="AAA+ ATPASE DOMAIN-CONTAINING PROTEIN-RELATED"/>
    <property type="match status" value="1"/>
</dbReference>
<dbReference type="GO" id="GO:0043531">
    <property type="term" value="F:ADP binding"/>
    <property type="evidence" value="ECO:0007669"/>
    <property type="project" value="InterPro"/>
</dbReference>
<dbReference type="InterPro" id="IPR016035">
    <property type="entry name" value="Acyl_Trfase/lysoPLipase"/>
</dbReference>
<dbReference type="PANTHER" id="PTHR46082">
    <property type="entry name" value="ATP/GTP-BINDING PROTEIN-RELATED"/>
    <property type="match status" value="1"/>
</dbReference>
<dbReference type="InterPro" id="IPR002182">
    <property type="entry name" value="NB-ARC"/>
</dbReference>
<evidence type="ECO:0000313" key="2">
    <source>
        <dbReference type="EMBL" id="KIM22236.1"/>
    </source>
</evidence>
<dbReference type="InterPro" id="IPR053137">
    <property type="entry name" value="NLR-like"/>
</dbReference>
<dbReference type="SUPFAM" id="SSF52540">
    <property type="entry name" value="P-loop containing nucleoside triphosphate hydrolases"/>
    <property type="match status" value="1"/>
</dbReference>
<dbReference type="Pfam" id="PF13424">
    <property type="entry name" value="TPR_12"/>
    <property type="match status" value="4"/>
</dbReference>
<protein>
    <recommendedName>
        <fullName evidence="1">NB-ARC domain-containing protein</fullName>
    </recommendedName>
</protein>
<dbReference type="Gene3D" id="3.40.50.300">
    <property type="entry name" value="P-loop containing nucleotide triphosphate hydrolases"/>
    <property type="match status" value="1"/>
</dbReference>
<dbReference type="HOGENOM" id="CLU_000288_125_6_1"/>
<organism evidence="2 3">
    <name type="scientific">Serendipita vermifera MAFF 305830</name>
    <dbReference type="NCBI Taxonomy" id="933852"/>
    <lineage>
        <taxon>Eukaryota</taxon>
        <taxon>Fungi</taxon>
        <taxon>Dikarya</taxon>
        <taxon>Basidiomycota</taxon>
        <taxon>Agaricomycotina</taxon>
        <taxon>Agaricomycetes</taxon>
        <taxon>Sebacinales</taxon>
        <taxon>Serendipitaceae</taxon>
        <taxon>Serendipita</taxon>
    </lineage>
</organism>
<dbReference type="STRING" id="933852.A0A0C3ASJ0"/>
<dbReference type="InterPro" id="IPR027417">
    <property type="entry name" value="P-loop_NTPase"/>
</dbReference>
<dbReference type="SUPFAM" id="SSF52151">
    <property type="entry name" value="FabD/lysophospholipase-like"/>
    <property type="match status" value="1"/>
</dbReference>
<reference evidence="3" key="2">
    <citation type="submission" date="2015-01" db="EMBL/GenBank/DDBJ databases">
        <title>Evolutionary Origins and Diversification of the Mycorrhizal Mutualists.</title>
        <authorList>
            <consortium name="DOE Joint Genome Institute"/>
            <consortium name="Mycorrhizal Genomics Consortium"/>
            <person name="Kohler A."/>
            <person name="Kuo A."/>
            <person name="Nagy L.G."/>
            <person name="Floudas D."/>
            <person name="Copeland A."/>
            <person name="Barry K.W."/>
            <person name="Cichocki N."/>
            <person name="Veneault-Fourrey C."/>
            <person name="LaButti K."/>
            <person name="Lindquist E.A."/>
            <person name="Lipzen A."/>
            <person name="Lundell T."/>
            <person name="Morin E."/>
            <person name="Murat C."/>
            <person name="Riley R."/>
            <person name="Ohm R."/>
            <person name="Sun H."/>
            <person name="Tunlid A."/>
            <person name="Henrissat B."/>
            <person name="Grigoriev I.V."/>
            <person name="Hibbett D.S."/>
            <person name="Martin F."/>
        </authorList>
    </citation>
    <scope>NUCLEOTIDE SEQUENCE [LARGE SCALE GENOMIC DNA]</scope>
    <source>
        <strain evidence="3">MAFF 305830</strain>
    </source>
</reference>
<dbReference type="OrthoDB" id="771227at2759"/>
<evidence type="ECO:0000313" key="3">
    <source>
        <dbReference type="Proteomes" id="UP000054097"/>
    </source>
</evidence>
<gene>
    <name evidence="2" type="ORF">M408DRAFT_292223</name>
</gene>
<evidence type="ECO:0000259" key="1">
    <source>
        <dbReference type="Pfam" id="PF00931"/>
    </source>
</evidence>
<dbReference type="Pfam" id="PF00931">
    <property type="entry name" value="NB-ARC"/>
    <property type="match status" value="1"/>
</dbReference>
<dbReference type="SUPFAM" id="SSF48452">
    <property type="entry name" value="TPR-like"/>
    <property type="match status" value="3"/>
</dbReference>
<dbReference type="Gene3D" id="1.25.40.10">
    <property type="entry name" value="Tetratricopeptide repeat domain"/>
    <property type="match status" value="2"/>
</dbReference>
<dbReference type="AlphaFoldDB" id="A0A0C3ASJ0"/>
<keyword evidence="3" id="KW-1185">Reference proteome</keyword>
<sequence>MHVEEAIGALLTVASSVFPPDEDHQSSPEENQRKLIQCLNKILRERGFSVDTKLYDKASPPVKCKVLIYAAASANLEQARAFRSYASRGLKIDATIVEAVCATMATPSFFPPFTIGPEKRKEAFVGAPLGANNPIQELLKEAEAVFGRDGRVSLILSLGLSGSLTISTNPPGFTKQALGTVKALAADCERVAKELSSRLCNVDAHLRISVNFEQDDAKLDDWSIITSIESEANRYLATQSGSATVDACLRLLQERIGTVTLQRINSVNAAKTNCKSVPEVSPYFVIRSKVWGPMVDHLIESTLPLRKILAITGMGGCGKTQMVSYFIEQYHDLYTHVVYVDAGSLSTIKANLQDWVRSLGGGHEQDVWEEALLFLAQGPHDGKWVLILDNADNPDIDMGPFLPQCSSGTILITSRNRNVGNELATLELELGEMEPDEAMSALLKASRRQPPLPQEELNDAQTLVKELGSLALALVLAGTYCYQRSSAQNGVLQEFTFTEYLEALRTSGMLPLMDQQEPSGLDSYQRGVYTTLNLSYAMLPEAAQKLLHLLSCFYHSGICLAIFSIAARRNFVDPLKIVNRPDQHEEIITNLKNILHHEGVWNDQAIQETIRTLRSFSLVSVGTISNTLFLHLHPLVHHWVQDSLKLQMRDLNRSMSVQIVTAVTRISDPRVYQYFLPHIIHIHENINTQDLHVIDQIVHAGILADQGRYRLAISLLRKALSSLEETLGPDHRDSIFVANNLAASYNDDGHYDEAEKLRLEILRRRRASLGFEHPDTIRAMANLASTYHSQARLRDAEALNLEVLELRMRILGMNDPDTIASMNNLAFNYNSQGRWNDAEPLQSDVLAWNLEKHGPSHHGTISAAINMSRTYASQARWEGATNLQTTALQYSKDVHGLDHPQTIITMETLASTLSSQGRLSEAENVASDVVKTRERIYGRGHHTTVNAVHILASIYSSQEKWPEAEELFLEVLQRKIENTGGDHTKDMVVENDLARVYASQGRLDEAAKLRVRVLEHARSKLGMDHPNTMIAESNLASDYSSQGRHLDAEKLLHSLLKRQQRLLGKDHPITLTTENNLALSLLGQKKLARAEAIFSPIAEEV</sequence>